<dbReference type="Gene3D" id="1.25.40.20">
    <property type="entry name" value="Ankyrin repeat-containing domain"/>
    <property type="match status" value="2"/>
</dbReference>
<name>A0A136IL28_9PEZI</name>
<dbReference type="InParanoid" id="A0A136IL28"/>
<dbReference type="InterPro" id="IPR002110">
    <property type="entry name" value="Ankyrin_rpt"/>
</dbReference>
<feature type="compositionally biased region" description="Basic and acidic residues" evidence="2">
    <location>
        <begin position="1083"/>
        <end position="1159"/>
    </location>
</feature>
<dbReference type="STRING" id="196109.A0A136IL28"/>
<accession>A0A136IL28</accession>
<dbReference type="SUPFAM" id="SSF48403">
    <property type="entry name" value="Ankyrin repeat"/>
    <property type="match status" value="2"/>
</dbReference>
<dbReference type="Pfam" id="PF12796">
    <property type="entry name" value="Ank_2"/>
    <property type="match status" value="1"/>
</dbReference>
<evidence type="ECO:0000313" key="4">
    <source>
        <dbReference type="Proteomes" id="UP000070501"/>
    </source>
</evidence>
<dbReference type="EMBL" id="KQ964277">
    <property type="protein sequence ID" value="KXJ85653.1"/>
    <property type="molecule type" value="Genomic_DNA"/>
</dbReference>
<dbReference type="InterPro" id="IPR036770">
    <property type="entry name" value="Ankyrin_rpt-contain_sf"/>
</dbReference>
<sequence>MSTISPKPTITSLSSFDSDSLKTARHVISPVQPSAANYQRASQLMDATSLELHGRPVSGEYTYKEATDTLKEVALGRIPDATTGLVQALLDYGAEVCYSRRRSNNFWKQIRGKDQTDLRSDLLANAVRNCSVDILLLLLPSADQPALQGALRTAIQLHDPNKILPLLMRGADASSMCKEFLEVINQAPHEITSLLLRDNRGACQSCRDSGLIRAVELGDEQKVLTLLNKGASVFFCDSAAARAALEQKDERLALCVLKSPQFIGQTALLENLAGSAYSANKLGALRTCIAAGARGPVMKNILRQAAREGNTSAVDILLHHGIAFETADETSIVLAVRSGNIRLLELLLRCRPAAHSLQAAFTETSNLTDVNTACKIIEQLLVSGVRGHVVNEVLLQSVGVLPCRWKLSHTDKKREHVVQLLLSQGQADVNHQNGVALVTAVSHGWLSMVQLMVGARPAISTLCAAVVSALAVQSNEVCKELVCILLATAPHDVPSDLEAFLEAGIRAAAQSMRIDILRHFLAIMPTQPPTAATIQAGAEGAFANKRWMTPEGLEVVHFILESGAQGPTLDDAFCEAVLACDRDATLLLSDCVSQAAPAMALQCLVEASSAWCSASHNCLWLLHSLLDWGAVSSQGVHHALVKLAHSWPSPQQKTPAPKALLETLLLVGKADVNFQAGQALRFAATGGHVALLKRLLQKRPNSETVAHAFRSAITAPVHETIVLEMIDLLARVEGVNLQLDAKSTFSDWLPYLVDGMAVHRKSVKLMGKLVKMGCSVNETFEYQLHDKITRVTPLLWALLSQNGPSIVSDEVIKFLISARADVNFTTPGTRISALQVAADFGRSEIVKALLQAGAHSSSSDAFGCSALYYASSQGHTAVVHLLLKSKYKVNDGSLGVAARRLHSATVEALVKAGHDVNFPNPRPEYQGRTAIQELALCGECSPANEDQLAMTITALFRGTKINLLAQWESMNPLFLAFHNKTPLPLVKALLESTNMWQLLEHEDNVYCQTDAATGTKYYKSPTVYLRTMFLAQHQTGSTTSTATYVEIDKLLRRMNCPDRFYAELGAPQPPNAGGLPVAIAREEKRRQDEAAKQRKLELEHQDQMRREYERTQHKAALEVEKRQRDDKMRQQKLEMEHHDYMRREYEKEQQKIAMEEAKKQRVLQRRAAR</sequence>
<feature type="region of interest" description="Disordered" evidence="2">
    <location>
        <begin position="1083"/>
        <end position="1169"/>
    </location>
</feature>
<feature type="repeat" description="ANK" evidence="1">
    <location>
        <begin position="829"/>
        <end position="861"/>
    </location>
</feature>
<keyword evidence="1" id="KW-0040">ANK repeat</keyword>
<dbReference type="PROSITE" id="PS50297">
    <property type="entry name" value="ANK_REP_REGION"/>
    <property type="match status" value="1"/>
</dbReference>
<evidence type="ECO:0000256" key="2">
    <source>
        <dbReference type="SAM" id="MobiDB-lite"/>
    </source>
</evidence>
<evidence type="ECO:0000256" key="1">
    <source>
        <dbReference type="PROSITE-ProRule" id="PRU00023"/>
    </source>
</evidence>
<feature type="compositionally biased region" description="Basic residues" evidence="2">
    <location>
        <begin position="1160"/>
        <end position="1169"/>
    </location>
</feature>
<dbReference type="SMART" id="SM00248">
    <property type="entry name" value="ANK"/>
    <property type="match status" value="6"/>
</dbReference>
<dbReference type="Proteomes" id="UP000070501">
    <property type="component" value="Unassembled WGS sequence"/>
</dbReference>
<keyword evidence="4" id="KW-1185">Reference proteome</keyword>
<evidence type="ECO:0000313" key="3">
    <source>
        <dbReference type="EMBL" id="KXJ85653.1"/>
    </source>
</evidence>
<dbReference type="InterPro" id="IPR051616">
    <property type="entry name" value="Cul2-RING_E3_ligase_SR"/>
</dbReference>
<organism evidence="3 4">
    <name type="scientific">Microdochium bolleyi</name>
    <dbReference type="NCBI Taxonomy" id="196109"/>
    <lineage>
        <taxon>Eukaryota</taxon>
        <taxon>Fungi</taxon>
        <taxon>Dikarya</taxon>
        <taxon>Ascomycota</taxon>
        <taxon>Pezizomycotina</taxon>
        <taxon>Sordariomycetes</taxon>
        <taxon>Xylariomycetidae</taxon>
        <taxon>Xylariales</taxon>
        <taxon>Microdochiaceae</taxon>
        <taxon>Microdochium</taxon>
    </lineage>
</organism>
<dbReference type="PROSITE" id="PS50088">
    <property type="entry name" value="ANK_REPEAT"/>
    <property type="match status" value="1"/>
</dbReference>
<proteinExistence type="predicted"/>
<dbReference type="PANTHER" id="PTHR46224:SF64">
    <property type="entry name" value="IQ MOTIF AND ANKYRIN REPEAT DOMAIN-CONTAINING PROTEIN 1"/>
    <property type="match status" value="1"/>
</dbReference>
<dbReference type="OrthoDB" id="194358at2759"/>
<protein>
    <submittedName>
        <fullName evidence="3">Uncharacterized protein</fullName>
    </submittedName>
</protein>
<dbReference type="PANTHER" id="PTHR46224">
    <property type="entry name" value="ANKYRIN REPEAT FAMILY PROTEIN"/>
    <property type="match status" value="1"/>
</dbReference>
<reference evidence="4" key="1">
    <citation type="submission" date="2016-02" db="EMBL/GenBank/DDBJ databases">
        <title>Draft genome sequence of Microdochium bolleyi, a fungal endophyte of beachgrass.</title>
        <authorList>
            <consortium name="DOE Joint Genome Institute"/>
            <person name="David A.S."/>
            <person name="May G."/>
            <person name="Haridas S."/>
            <person name="Lim J."/>
            <person name="Wang M."/>
            <person name="Labutti K."/>
            <person name="Lipzen A."/>
            <person name="Barry K."/>
            <person name="Grigoriev I.V."/>
        </authorList>
    </citation>
    <scope>NUCLEOTIDE SEQUENCE [LARGE SCALE GENOMIC DNA]</scope>
    <source>
        <strain evidence="4">J235TASD1</strain>
    </source>
</reference>
<gene>
    <name evidence="3" type="ORF">Micbo1qcDRAFT_127672</name>
</gene>
<dbReference type="AlphaFoldDB" id="A0A136IL28"/>